<reference evidence="3" key="2">
    <citation type="submission" date="2021-04" db="EMBL/GenBank/DDBJ databases">
        <authorList>
            <person name="Podell S."/>
        </authorList>
    </citation>
    <scope>NUCLEOTIDE SEQUENCE</scope>
    <source>
        <strain evidence="3">Hildebrandi</strain>
    </source>
</reference>
<evidence type="ECO:0000313" key="4">
    <source>
        <dbReference type="Proteomes" id="UP000693970"/>
    </source>
</evidence>
<feature type="domain" description="DUF6824" evidence="2">
    <location>
        <begin position="50"/>
        <end position="138"/>
    </location>
</feature>
<gene>
    <name evidence="3" type="ORF">IV203_013940</name>
</gene>
<proteinExistence type="predicted"/>
<dbReference type="Pfam" id="PF20710">
    <property type="entry name" value="DUF6824"/>
    <property type="match status" value="1"/>
</dbReference>
<name>A0A9K3Q960_9STRA</name>
<sequence>MERSHNTSQHETNGNAEVEANDYLSTCDGGSVEGDDVFVLPPSFVPGKWDVICQRGKECFEHVGNRRFRVTIESHLDKYMEVKSRQQKSRIVSSIVDGIKRSAGQEGGGFVRKDLLTRQWFRVSDKLAREKVGQALRDAIKTRRTITKKALLKKSDSPQMLHSLSDHPDTISSSCRLSGLRQQQVLTSVPAPLSHSSDTMPLVPFMDRSIMGDFEPRPLSVPLKLTEFLSNSGGDEEVQPASNDMNNRFEQQQTEVNITPSTPTMNVSLTSILGQNAASSGSSQLQYFFPSNQSHLFPSASTINALPQHQQKSGANSFSTPGLAQLFSTVPRQTVLAAQFSSSTDFSSPSFEQQQMLSSVIGDSRLSSNDGSGAASGKYLQDGQDEGNTTFANTWLGTNIHPLDVNNTASFMVHKQQQNQHVPVREGEQPAGEVLGGQRTSRFKDAGI</sequence>
<protein>
    <recommendedName>
        <fullName evidence="2">DUF6824 domain-containing protein</fullName>
    </recommendedName>
</protein>
<dbReference type="AlphaFoldDB" id="A0A9K3Q960"/>
<evidence type="ECO:0000313" key="3">
    <source>
        <dbReference type="EMBL" id="KAG7374845.1"/>
    </source>
</evidence>
<evidence type="ECO:0000259" key="2">
    <source>
        <dbReference type="Pfam" id="PF20710"/>
    </source>
</evidence>
<dbReference type="EMBL" id="JAGRRH010000001">
    <property type="protein sequence ID" value="KAG7374845.1"/>
    <property type="molecule type" value="Genomic_DNA"/>
</dbReference>
<dbReference type="Proteomes" id="UP000693970">
    <property type="component" value="Unassembled WGS sequence"/>
</dbReference>
<feature type="region of interest" description="Disordered" evidence="1">
    <location>
        <begin position="422"/>
        <end position="448"/>
    </location>
</feature>
<accession>A0A9K3Q960</accession>
<dbReference type="InterPro" id="IPR049227">
    <property type="entry name" value="DUF6824"/>
</dbReference>
<comment type="caution">
    <text evidence="3">The sequence shown here is derived from an EMBL/GenBank/DDBJ whole genome shotgun (WGS) entry which is preliminary data.</text>
</comment>
<organism evidence="3 4">
    <name type="scientific">Nitzschia inconspicua</name>
    <dbReference type="NCBI Taxonomy" id="303405"/>
    <lineage>
        <taxon>Eukaryota</taxon>
        <taxon>Sar</taxon>
        <taxon>Stramenopiles</taxon>
        <taxon>Ochrophyta</taxon>
        <taxon>Bacillariophyta</taxon>
        <taxon>Bacillariophyceae</taxon>
        <taxon>Bacillariophycidae</taxon>
        <taxon>Bacillariales</taxon>
        <taxon>Bacillariaceae</taxon>
        <taxon>Nitzschia</taxon>
    </lineage>
</organism>
<reference evidence="3" key="1">
    <citation type="journal article" date="2021" name="Sci. Rep.">
        <title>Diploid genomic architecture of Nitzschia inconspicua, an elite biomass production diatom.</title>
        <authorList>
            <person name="Oliver A."/>
            <person name="Podell S."/>
            <person name="Pinowska A."/>
            <person name="Traller J.C."/>
            <person name="Smith S.R."/>
            <person name="McClure R."/>
            <person name="Beliaev A."/>
            <person name="Bohutskyi P."/>
            <person name="Hill E.A."/>
            <person name="Rabines A."/>
            <person name="Zheng H."/>
            <person name="Allen L.Z."/>
            <person name="Kuo A."/>
            <person name="Grigoriev I.V."/>
            <person name="Allen A.E."/>
            <person name="Hazlebeck D."/>
            <person name="Allen E.E."/>
        </authorList>
    </citation>
    <scope>NUCLEOTIDE SEQUENCE</scope>
    <source>
        <strain evidence="3">Hildebrandi</strain>
    </source>
</reference>
<keyword evidence="4" id="KW-1185">Reference proteome</keyword>
<evidence type="ECO:0000256" key="1">
    <source>
        <dbReference type="SAM" id="MobiDB-lite"/>
    </source>
</evidence>
<feature type="region of interest" description="Disordered" evidence="1">
    <location>
        <begin position="363"/>
        <end position="385"/>
    </location>
</feature>
<dbReference type="OrthoDB" id="48019at2759"/>